<keyword evidence="2" id="KW-1185">Reference proteome</keyword>
<dbReference type="Proteomes" id="UP000244920">
    <property type="component" value="Chromosome"/>
</dbReference>
<evidence type="ECO:0000313" key="1">
    <source>
        <dbReference type="EMBL" id="AWI51396.1"/>
    </source>
</evidence>
<proteinExistence type="predicted"/>
<dbReference type="EMBL" id="CP029206">
    <property type="protein sequence ID" value="AWI51396.1"/>
    <property type="molecule type" value="Genomic_DNA"/>
</dbReference>
<name>A0A2U8FLQ4_9PAST</name>
<gene>
    <name evidence="1" type="ORF">DDU33_07810</name>
</gene>
<sequence length="74" mass="8501">MFVLEDGLNGKPVKLANGCKGFIICKYPEDFEYPLVGYWIGKDGGKNKCYWDLKGVCSILFKPFNIVDMWDEDK</sequence>
<dbReference type="KEGG" id="apor:DDU33_07810"/>
<evidence type="ECO:0000313" key="2">
    <source>
        <dbReference type="Proteomes" id="UP000244920"/>
    </source>
</evidence>
<accession>A0A2U8FLQ4</accession>
<reference evidence="2" key="1">
    <citation type="submission" date="2018-05" db="EMBL/GenBank/DDBJ databases">
        <title>Complete genome sequence of Actinobacillus porcitonsillarum reference strain 9953L55 (CCUG 46996).</title>
        <authorList>
            <person name="Dona V."/>
            <person name="Perreten V."/>
        </authorList>
    </citation>
    <scope>NUCLEOTIDE SEQUENCE [LARGE SCALE GENOMIC DNA]</scope>
    <source>
        <strain evidence="2">9953L55</strain>
    </source>
</reference>
<dbReference type="AlphaFoldDB" id="A0A2U8FLQ4"/>
<protein>
    <submittedName>
        <fullName evidence="1">Uncharacterized protein</fullName>
    </submittedName>
</protein>
<dbReference type="RefSeq" id="WP_108924248.1">
    <property type="nucleotide sequence ID" value="NZ_CP029206.1"/>
</dbReference>
<organism evidence="1 2">
    <name type="scientific">Actinobacillus porcitonsillarum</name>
    <dbReference type="NCBI Taxonomy" id="189834"/>
    <lineage>
        <taxon>Bacteria</taxon>
        <taxon>Pseudomonadati</taxon>
        <taxon>Pseudomonadota</taxon>
        <taxon>Gammaproteobacteria</taxon>
        <taxon>Pasteurellales</taxon>
        <taxon>Pasteurellaceae</taxon>
        <taxon>Actinobacillus</taxon>
    </lineage>
</organism>